<proteinExistence type="predicted"/>
<evidence type="ECO:0000313" key="1">
    <source>
        <dbReference type="EMBL" id="QHU16404.1"/>
    </source>
</evidence>
<name>A0A6C0KJA3_9ZZZZ</name>
<dbReference type="AlphaFoldDB" id="A0A6C0KJA3"/>
<reference evidence="1" key="1">
    <citation type="journal article" date="2020" name="Nature">
        <title>Giant virus diversity and host interactions through global metagenomics.</title>
        <authorList>
            <person name="Schulz F."/>
            <person name="Roux S."/>
            <person name="Paez-Espino D."/>
            <person name="Jungbluth S."/>
            <person name="Walsh D.A."/>
            <person name="Denef V.J."/>
            <person name="McMahon K.D."/>
            <person name="Konstantinidis K.T."/>
            <person name="Eloe-Fadrosh E.A."/>
            <person name="Kyrpides N.C."/>
            <person name="Woyke T."/>
        </authorList>
    </citation>
    <scope>NUCLEOTIDE SEQUENCE</scope>
    <source>
        <strain evidence="1">GVMAG-S-3300011013-78</strain>
    </source>
</reference>
<dbReference type="EMBL" id="MN740881">
    <property type="protein sequence ID" value="QHU16404.1"/>
    <property type="molecule type" value="Genomic_DNA"/>
</dbReference>
<sequence>MNKKEKYISIPSLYTLSLNQLFQNTLLNINTLSRELGYKQFLSFKKQYILSMLMKNEIKTVFNMNFQFIPKLNYQYEYFYNSHMLLDITNNVTFLFKYNNKCQYEIVFRRIYENCAEHMLYGSIIFKSFRSYYNEIFAIYYFKINFNYLFENRSTEQIDEYFNGYIVILNNKKIICFNKNNELQHYQLKGNYLPRSTFLINNLFKIVNINYPS</sequence>
<protein>
    <submittedName>
        <fullName evidence="1">Uncharacterized protein</fullName>
    </submittedName>
</protein>
<accession>A0A6C0KJA3</accession>
<organism evidence="1">
    <name type="scientific">viral metagenome</name>
    <dbReference type="NCBI Taxonomy" id="1070528"/>
    <lineage>
        <taxon>unclassified sequences</taxon>
        <taxon>metagenomes</taxon>
        <taxon>organismal metagenomes</taxon>
    </lineage>
</organism>